<sequence>MQIEETIYSDLQSLVKSGDNEEHYVLIGYLGNEDIYISNKIQIKEPDFDNEEKMDAQWIAEFAYQLNLRLPGGVGVVGLALAMAKCSLEDENRANKAIQRYYKKLPSFEKEFISENFGLIVCEFNGSGSVRGRIINGTTGAKISNDLKQVKFNTVQVKSAVSFDFPFYSNNENTTFSEKINPGLEELTKKLVSSKMFLKNGSLAKEKEAVNKKGESGPHSYQLFFDTTNTTESLSPKSYSCYLKCEINMKLECIVLSTSSNLTALNSLKQDLLRSLSARIELYSLASSLVASESGTTNQSYQEYQLPKKIRIGDEAGKDTPLIEYVEGHDNIEDVVKEVELLIGNYAKGKTIIDENEERFRDIASLPSEFEEQKPLNIPFVSILFVILALIMIPLLKYLSLI</sequence>
<evidence type="ECO:0000313" key="2">
    <source>
        <dbReference type="WBParaSite" id="RSKR_0000107000.1"/>
    </source>
</evidence>
<accession>A0AC35TIQ7</accession>
<name>A0AC35TIQ7_9BILA</name>
<reference evidence="2" key="1">
    <citation type="submission" date="2016-11" db="UniProtKB">
        <authorList>
            <consortium name="WormBaseParasite"/>
        </authorList>
    </citation>
    <scope>IDENTIFICATION</scope>
    <source>
        <strain evidence="2">KR3021</strain>
    </source>
</reference>
<organism evidence="1 2">
    <name type="scientific">Rhabditophanes sp. KR3021</name>
    <dbReference type="NCBI Taxonomy" id="114890"/>
    <lineage>
        <taxon>Eukaryota</taxon>
        <taxon>Metazoa</taxon>
        <taxon>Ecdysozoa</taxon>
        <taxon>Nematoda</taxon>
        <taxon>Chromadorea</taxon>
        <taxon>Rhabditida</taxon>
        <taxon>Tylenchina</taxon>
        <taxon>Panagrolaimomorpha</taxon>
        <taxon>Strongyloidoidea</taxon>
        <taxon>Alloionematidae</taxon>
        <taxon>Rhabditophanes</taxon>
    </lineage>
</organism>
<dbReference type="Proteomes" id="UP000095286">
    <property type="component" value="Unplaced"/>
</dbReference>
<proteinExistence type="predicted"/>
<dbReference type="WBParaSite" id="RSKR_0000107000.1">
    <property type="protein sequence ID" value="RSKR_0000107000.1"/>
    <property type="gene ID" value="RSKR_0000107000"/>
</dbReference>
<evidence type="ECO:0000313" key="1">
    <source>
        <dbReference type="Proteomes" id="UP000095286"/>
    </source>
</evidence>
<protein>
    <submittedName>
        <fullName evidence="2">Protein odr-4 homolog</fullName>
    </submittedName>
</protein>